<dbReference type="AlphaFoldDB" id="A0A3N2C0U2"/>
<accession>A0A3N2C0U2</accession>
<evidence type="ECO:0000313" key="1">
    <source>
        <dbReference type="EMBL" id="ROR81113.1"/>
    </source>
</evidence>
<organism evidence="1 2">
    <name type="scientific">Plantibacter flavus</name>
    <dbReference type="NCBI Taxonomy" id="150123"/>
    <lineage>
        <taxon>Bacteria</taxon>
        <taxon>Bacillati</taxon>
        <taxon>Actinomycetota</taxon>
        <taxon>Actinomycetes</taxon>
        <taxon>Micrococcales</taxon>
        <taxon>Microbacteriaceae</taxon>
        <taxon>Plantibacter</taxon>
    </lineage>
</organism>
<protein>
    <submittedName>
        <fullName evidence="1">Uncharacterized protein</fullName>
    </submittedName>
</protein>
<reference evidence="1 2" key="1">
    <citation type="submission" date="2018-11" db="EMBL/GenBank/DDBJ databases">
        <title>Sequencing the genomes of 1000 actinobacteria strains.</title>
        <authorList>
            <person name="Klenk H.-P."/>
        </authorList>
    </citation>
    <scope>NUCLEOTIDE SEQUENCE [LARGE SCALE GENOMIC DNA]</scope>
    <source>
        <strain evidence="1 2">DSM 14012</strain>
    </source>
</reference>
<dbReference type="EMBL" id="RKHL01000001">
    <property type="protein sequence ID" value="ROR81113.1"/>
    <property type="molecule type" value="Genomic_DNA"/>
</dbReference>
<name>A0A3N2C0U2_9MICO</name>
<keyword evidence="2" id="KW-1185">Reference proteome</keyword>
<comment type="caution">
    <text evidence="1">The sequence shown here is derived from an EMBL/GenBank/DDBJ whole genome shotgun (WGS) entry which is preliminary data.</text>
</comment>
<proteinExistence type="predicted"/>
<gene>
    <name evidence="1" type="ORF">EDD42_1164</name>
</gene>
<dbReference type="Proteomes" id="UP000266915">
    <property type="component" value="Unassembled WGS sequence"/>
</dbReference>
<sequence>MNPSQNGQHMTDTTIVLLPCINGCIRKGTEDTDHPEPLVAKRGMFCLRCFGKAERALRAVPDLVEHVVSNFPGTITKVSDDVRVSGTSERSLGSFSEQAWVDADAIYSALAVYSAHWAKAMSISPPAPARRSWRDEHGYVLGLPASISPADARQTAGVMSDWLLIHLPQIFTFDQASVNEFIDGLAPIGSIAARWPMVERPRTSPMPHVQLSICNGQIKVWPAGLPGTEVYAVCEKCGHQFELDEYEEAVHAYLVDQQETKRARQAAAARATREQNSAAHVQKRLLTKYGQIVGHAS</sequence>
<evidence type="ECO:0000313" key="2">
    <source>
        <dbReference type="Proteomes" id="UP000266915"/>
    </source>
</evidence>